<dbReference type="Pfam" id="PF00501">
    <property type="entry name" value="AMP-binding"/>
    <property type="match status" value="1"/>
</dbReference>
<dbReference type="GO" id="GO:0010124">
    <property type="term" value="P:phenylacetate catabolic process"/>
    <property type="evidence" value="ECO:0007669"/>
    <property type="project" value="UniProtKB-UniRule"/>
</dbReference>
<reference evidence="12" key="1">
    <citation type="submission" date="2020-10" db="EMBL/GenBank/DDBJ databases">
        <authorList>
            <person name="Gilroy R."/>
        </authorList>
    </citation>
    <scope>NUCLEOTIDE SEQUENCE</scope>
    <source>
        <strain evidence="12">D3-1215</strain>
    </source>
</reference>
<dbReference type="EC" id="6.2.1.30" evidence="6 9"/>
<keyword evidence="2 9" id="KW-0436">Ligase</keyword>
<dbReference type="PIRSF" id="PIRSF006444">
    <property type="entry name" value="PaaK"/>
    <property type="match status" value="1"/>
</dbReference>
<name>A0A9D9EE90_9BACT</name>
<dbReference type="Gene3D" id="3.30.300.30">
    <property type="match status" value="1"/>
</dbReference>
<feature type="domain" description="AMP-dependent synthetase/ligase" evidence="10">
    <location>
        <begin position="84"/>
        <end position="286"/>
    </location>
</feature>
<reference evidence="12" key="2">
    <citation type="journal article" date="2021" name="PeerJ">
        <title>Extensive microbial diversity within the chicken gut microbiome revealed by metagenomics and culture.</title>
        <authorList>
            <person name="Gilroy R."/>
            <person name="Ravi A."/>
            <person name="Getino M."/>
            <person name="Pursley I."/>
            <person name="Horton D.L."/>
            <person name="Alikhan N.F."/>
            <person name="Baker D."/>
            <person name="Gharbi K."/>
            <person name="Hall N."/>
            <person name="Watson M."/>
            <person name="Adriaenssens E.M."/>
            <person name="Foster-Nyarko E."/>
            <person name="Jarju S."/>
            <person name="Secka A."/>
            <person name="Antonio M."/>
            <person name="Oren A."/>
            <person name="Chaudhuri R.R."/>
            <person name="La Ragione R."/>
            <person name="Hildebrand F."/>
            <person name="Pallen M.J."/>
        </authorList>
    </citation>
    <scope>NUCLEOTIDE SEQUENCE</scope>
    <source>
        <strain evidence="12">D3-1215</strain>
    </source>
</reference>
<evidence type="ECO:0000259" key="10">
    <source>
        <dbReference type="Pfam" id="PF00501"/>
    </source>
</evidence>
<evidence type="ECO:0000256" key="5">
    <source>
        <dbReference type="ARBA" id="ARBA00061566"/>
    </source>
</evidence>
<dbReference type="PANTHER" id="PTHR43439:SF1">
    <property type="entry name" value="PHENYLACETATE-COENZYME A LIGASE"/>
    <property type="match status" value="1"/>
</dbReference>
<accession>A0A9D9EE90</accession>
<comment type="catalytic activity">
    <reaction evidence="9">
        <text>2-phenylacetate + ATP + CoA = phenylacetyl-CoA + AMP + diphosphate</text>
        <dbReference type="Rhea" id="RHEA:20956"/>
        <dbReference type="ChEBI" id="CHEBI:18401"/>
        <dbReference type="ChEBI" id="CHEBI:30616"/>
        <dbReference type="ChEBI" id="CHEBI:33019"/>
        <dbReference type="ChEBI" id="CHEBI:57287"/>
        <dbReference type="ChEBI" id="CHEBI:57390"/>
        <dbReference type="ChEBI" id="CHEBI:456215"/>
        <dbReference type="EC" id="6.2.1.30"/>
    </reaction>
</comment>
<dbReference type="InterPro" id="IPR042099">
    <property type="entry name" value="ANL_N_sf"/>
</dbReference>
<dbReference type="Gene3D" id="3.40.50.12780">
    <property type="entry name" value="N-terminal domain of ligase-like"/>
    <property type="match status" value="1"/>
</dbReference>
<dbReference type="EMBL" id="JADIMR010000021">
    <property type="protein sequence ID" value="MBO8446406.1"/>
    <property type="molecule type" value="Genomic_DNA"/>
</dbReference>
<gene>
    <name evidence="12" type="ORF">IAC32_01475</name>
</gene>
<comment type="subunit">
    <text evidence="1">Monomer.</text>
</comment>
<evidence type="ECO:0000256" key="6">
    <source>
        <dbReference type="ARBA" id="ARBA00066629"/>
    </source>
</evidence>
<dbReference type="PANTHER" id="PTHR43439">
    <property type="entry name" value="PHENYLACETATE-COENZYME A LIGASE"/>
    <property type="match status" value="1"/>
</dbReference>
<sequence>MGKIWNETKECMSRDDMRRLQSERLKKVVERVYYNCEPYRKRMQEAGVSPADIKSLDDIVKLPFTSKKDLRDYYPFGLLSSPMSEIVRIQGSSGTTGKPIVAGYTRRDIEIWGEVGARCLTAYGLGKNDIVQVSYGYGLFTGGLGAHGAVETLGGTVLPMSAGNTEKQILMMHDLGVTALACTPSYALYLAEGLAASGLPREEFKLRVGAFGAEPWTEQMRRDIENKLGIKAYDIYGLTEIMGPGVGYECEFQHGTHICEDHFYPEIVDPVTSEPVAPGEKGELVFTTLTKEGMPLIRFRTRDLTRLIYDKCECGRTAVRMDKIMGRCDDMMIIRGVNVFPSQVEAVICETEEFEPHFFITVDRVNNSDTMEIKVEVKEQYYTDDIRGMLKLRESLAHKLHSVLGIHPDVKLVEPRSLERSQGKAKRVLDKRKFTND</sequence>
<proteinExistence type="inferred from homology"/>
<evidence type="ECO:0000256" key="1">
    <source>
        <dbReference type="ARBA" id="ARBA00011245"/>
    </source>
</evidence>
<evidence type="ECO:0000256" key="9">
    <source>
        <dbReference type="PIRNR" id="PIRNR006444"/>
    </source>
</evidence>
<evidence type="ECO:0000313" key="13">
    <source>
        <dbReference type="Proteomes" id="UP000823637"/>
    </source>
</evidence>
<organism evidence="12 13">
    <name type="scientific">Candidatus Enterocola intestinipullorum</name>
    <dbReference type="NCBI Taxonomy" id="2840783"/>
    <lineage>
        <taxon>Bacteria</taxon>
        <taxon>Pseudomonadati</taxon>
        <taxon>Bacteroidota</taxon>
        <taxon>Bacteroidia</taxon>
        <taxon>Bacteroidales</taxon>
        <taxon>Candidatus Enterocola</taxon>
    </lineage>
</organism>
<dbReference type="InterPro" id="IPR011880">
    <property type="entry name" value="PA_CoA_ligase"/>
</dbReference>
<dbReference type="InterPro" id="IPR045851">
    <property type="entry name" value="AMP-bd_C_sf"/>
</dbReference>
<keyword evidence="3 9" id="KW-0547">Nucleotide-binding</keyword>
<comment type="pathway">
    <text evidence="4 9">Aromatic compound metabolism; phenylacetate degradation.</text>
</comment>
<dbReference type="Proteomes" id="UP000823637">
    <property type="component" value="Unassembled WGS sequence"/>
</dbReference>
<dbReference type="InterPro" id="IPR000873">
    <property type="entry name" value="AMP-dep_synth/lig_dom"/>
</dbReference>
<protein>
    <recommendedName>
        <fullName evidence="7 9">Phenylacetate-coenzyme A ligase</fullName>
        <ecNumber evidence="6 9">6.2.1.30</ecNumber>
    </recommendedName>
    <alternativeName>
        <fullName evidence="8 9">Phenylacetyl-CoA ligase</fullName>
    </alternativeName>
</protein>
<feature type="domain" description="AMP-dependent ligase C-terminal" evidence="11">
    <location>
        <begin position="336"/>
        <end position="432"/>
    </location>
</feature>
<comment type="caution">
    <text evidence="12">The sequence shown here is derived from an EMBL/GenBank/DDBJ whole genome shotgun (WGS) entry which is preliminary data.</text>
</comment>
<dbReference type="AlphaFoldDB" id="A0A9D9EE90"/>
<evidence type="ECO:0000259" key="11">
    <source>
        <dbReference type="Pfam" id="PF14535"/>
    </source>
</evidence>
<dbReference type="GO" id="GO:0047475">
    <property type="term" value="F:phenylacetate-CoA ligase activity"/>
    <property type="evidence" value="ECO:0007669"/>
    <property type="project" value="UniProtKB-EC"/>
</dbReference>
<dbReference type="FunFam" id="3.40.50.12780:FF:000016">
    <property type="entry name" value="Phenylacetate-coenzyme A ligase"/>
    <property type="match status" value="1"/>
</dbReference>
<evidence type="ECO:0000256" key="4">
    <source>
        <dbReference type="ARBA" id="ARBA00060591"/>
    </source>
</evidence>
<dbReference type="GO" id="GO:0000166">
    <property type="term" value="F:nucleotide binding"/>
    <property type="evidence" value="ECO:0007669"/>
    <property type="project" value="UniProtKB-KW"/>
</dbReference>
<evidence type="ECO:0000256" key="7">
    <source>
        <dbReference type="ARBA" id="ARBA00068695"/>
    </source>
</evidence>
<evidence type="ECO:0000256" key="3">
    <source>
        <dbReference type="ARBA" id="ARBA00022741"/>
    </source>
</evidence>
<dbReference type="InterPro" id="IPR028154">
    <property type="entry name" value="AMP-dep_Lig_C"/>
</dbReference>
<dbReference type="InterPro" id="IPR051414">
    <property type="entry name" value="Adenylate-forming_Reductase"/>
</dbReference>
<comment type="function">
    <text evidence="9">Catalyzes the activation of phenylacetic acid (PA) to phenylacetyl-CoA (PA-CoA).</text>
</comment>
<dbReference type="SUPFAM" id="SSF56801">
    <property type="entry name" value="Acetyl-CoA synthetase-like"/>
    <property type="match status" value="1"/>
</dbReference>
<evidence type="ECO:0000256" key="8">
    <source>
        <dbReference type="ARBA" id="ARBA00075111"/>
    </source>
</evidence>
<dbReference type="Pfam" id="PF14535">
    <property type="entry name" value="AMP-binding_C_2"/>
    <property type="match status" value="1"/>
</dbReference>
<evidence type="ECO:0000256" key="2">
    <source>
        <dbReference type="ARBA" id="ARBA00022598"/>
    </source>
</evidence>
<comment type="similarity">
    <text evidence="5 9">Belongs to the phenylacetyl-CoA ligase family.</text>
</comment>
<dbReference type="CDD" id="cd05913">
    <property type="entry name" value="PaaK"/>
    <property type="match status" value="1"/>
</dbReference>
<evidence type="ECO:0000313" key="12">
    <source>
        <dbReference type="EMBL" id="MBO8446406.1"/>
    </source>
</evidence>